<gene>
    <name evidence="2" type="primary">LOC137495359</name>
</gene>
<accession>A0AC58G412</accession>
<keyword evidence="1" id="KW-1185">Reference proteome</keyword>
<evidence type="ECO:0000313" key="1">
    <source>
        <dbReference type="Proteomes" id="UP000000437"/>
    </source>
</evidence>
<reference evidence="2" key="1">
    <citation type="submission" date="2025-08" db="UniProtKB">
        <authorList>
            <consortium name="RefSeq"/>
        </authorList>
    </citation>
    <scope>IDENTIFICATION</scope>
    <source>
        <strain evidence="2">Tuebingen</strain>
        <tissue evidence="2">Fibroblasts and whole tissue</tissue>
    </source>
</reference>
<proteinExistence type="predicted"/>
<organism evidence="1 2">
    <name type="scientific">Danio rerio</name>
    <name type="common">Zebrafish</name>
    <name type="synonym">Brachydanio rerio</name>
    <dbReference type="NCBI Taxonomy" id="7955"/>
    <lineage>
        <taxon>Eukaryota</taxon>
        <taxon>Metazoa</taxon>
        <taxon>Chordata</taxon>
        <taxon>Craniata</taxon>
        <taxon>Vertebrata</taxon>
        <taxon>Euteleostomi</taxon>
        <taxon>Actinopterygii</taxon>
        <taxon>Neopterygii</taxon>
        <taxon>Teleostei</taxon>
        <taxon>Ostariophysi</taxon>
        <taxon>Cypriniformes</taxon>
        <taxon>Danionidae</taxon>
        <taxon>Danioninae</taxon>
        <taxon>Danio</taxon>
    </lineage>
</organism>
<dbReference type="Proteomes" id="UP000000437">
    <property type="component" value="Chromosome 1"/>
</dbReference>
<protein>
    <submittedName>
        <fullName evidence="2">Stonustoxin subunit beta-like</fullName>
    </submittedName>
</protein>
<sequence>MVTEEGCGFLSSALSSNPSHLRELDLSYNHPGQSGVQLLQHTLEDPHYTLQILNLDHAAYFRITPGLRKYAVELTLDPNTAHNQLQISEENRKITYVEERQAYPDHPERFERHPQVLCREILTGRCYWEAEWSSWGHIAVSYKEMARNVVTDCRFGFSDKSWSLFCSANGFTVWHNNVSTSLSTSTPLSNRVGVYVDVSSGSLSFYSVSDTLTHLHTFNTTFTEDLYAGFRVFDSSLALCQIEKTAGGDDCDITNTELHTFVQSVV</sequence>
<dbReference type="RefSeq" id="XP_073764472.1">
    <property type="nucleotide sequence ID" value="XM_073908371.1"/>
</dbReference>
<evidence type="ECO:0000313" key="2">
    <source>
        <dbReference type="RefSeq" id="XP_073764472.1"/>
    </source>
</evidence>
<name>A0AC58G412_DANRE</name>